<protein>
    <submittedName>
        <fullName evidence="2">RAWUL domain-containing protein</fullName>
    </submittedName>
</protein>
<proteinExistence type="predicted"/>
<evidence type="ECO:0000313" key="1">
    <source>
        <dbReference type="Proteomes" id="UP000050640"/>
    </source>
</evidence>
<reference evidence="2" key="1">
    <citation type="submission" date="2017-02" db="UniProtKB">
        <authorList>
            <consortium name="WormBaseParasite"/>
        </authorList>
    </citation>
    <scope>IDENTIFICATION</scope>
</reference>
<organism evidence="1 2">
    <name type="scientific">Elaeophora elaphi</name>
    <dbReference type="NCBI Taxonomy" id="1147741"/>
    <lineage>
        <taxon>Eukaryota</taxon>
        <taxon>Metazoa</taxon>
        <taxon>Ecdysozoa</taxon>
        <taxon>Nematoda</taxon>
        <taxon>Chromadorea</taxon>
        <taxon>Rhabditida</taxon>
        <taxon>Spirurina</taxon>
        <taxon>Spiruromorpha</taxon>
        <taxon>Filarioidea</taxon>
        <taxon>Onchocercidae</taxon>
        <taxon>Elaeophora</taxon>
    </lineage>
</organism>
<dbReference type="WBParaSite" id="EEL_0000885601-mRNA-1">
    <property type="protein sequence ID" value="EEL_0000885601-mRNA-1"/>
    <property type="gene ID" value="EEL_0000885601"/>
</dbReference>
<name>A0A0R3S2C6_9BILA</name>
<dbReference type="AlphaFoldDB" id="A0A0R3S2C6"/>
<accession>A0A0R3S2C6</accession>
<evidence type="ECO:0000313" key="2">
    <source>
        <dbReference type="WBParaSite" id="EEL_0000885601-mRNA-1"/>
    </source>
</evidence>
<keyword evidence="1" id="KW-1185">Reference proteome</keyword>
<sequence length="142" mass="17124">MLDGNDLQMAIDVVNDQQLVPTLSNYHFTQHHTSTLTYTAGNTNLNSDNIDNDNNDDSDAMRRHHRRITPFVRRRKRFATAQTSRWNKMTSDNILKLKWFISRYTRDMPRSEIRYFFYQNKSCDVLFKNKLLIFYSNFEWCR</sequence>
<dbReference type="Proteomes" id="UP000050640">
    <property type="component" value="Unplaced"/>
</dbReference>